<keyword evidence="2" id="KW-1133">Transmembrane helix</keyword>
<keyword evidence="2" id="KW-0472">Membrane</keyword>
<keyword evidence="4" id="KW-1185">Reference proteome</keyword>
<dbReference type="AlphaFoldDB" id="A0A9P7V653"/>
<evidence type="ECO:0000256" key="2">
    <source>
        <dbReference type="SAM" id="Phobius"/>
    </source>
</evidence>
<keyword evidence="2" id="KW-0812">Transmembrane</keyword>
<reference evidence="3" key="1">
    <citation type="submission" date="2021-03" db="EMBL/GenBank/DDBJ databases">
        <authorList>
            <person name="Palmer J.M."/>
        </authorList>
    </citation>
    <scope>NUCLEOTIDE SEQUENCE</scope>
    <source>
        <strain evidence="3">ARV_011</strain>
    </source>
</reference>
<dbReference type="OrthoDB" id="27934at2759"/>
<comment type="caution">
    <text evidence="3">The sequence shown here is derived from an EMBL/GenBank/DDBJ whole genome shotgun (WGS) entry which is preliminary data.</text>
</comment>
<dbReference type="SMART" id="SM00671">
    <property type="entry name" value="SEL1"/>
    <property type="match status" value="7"/>
</dbReference>
<dbReference type="EMBL" id="JAHMUF010000022">
    <property type="protein sequence ID" value="KAG7191851.1"/>
    <property type="molecule type" value="Genomic_DNA"/>
</dbReference>
<dbReference type="SUPFAM" id="SSF81901">
    <property type="entry name" value="HCP-like"/>
    <property type="match status" value="3"/>
</dbReference>
<comment type="similarity">
    <text evidence="1">Belongs to the sel-1 family.</text>
</comment>
<evidence type="ECO:0000256" key="1">
    <source>
        <dbReference type="ARBA" id="ARBA00038101"/>
    </source>
</evidence>
<evidence type="ECO:0000313" key="4">
    <source>
        <dbReference type="Proteomes" id="UP000790833"/>
    </source>
</evidence>
<dbReference type="PANTHER" id="PTHR11102:SF160">
    <property type="entry name" value="ERAD-ASSOCIATED E3 UBIQUITIN-PROTEIN LIGASE COMPONENT HRD3"/>
    <property type="match status" value="1"/>
</dbReference>
<dbReference type="Pfam" id="PF08238">
    <property type="entry name" value="Sel1"/>
    <property type="match status" value="8"/>
</dbReference>
<organism evidence="3 4">
    <name type="scientific">Scheffersomyces spartinae</name>
    <dbReference type="NCBI Taxonomy" id="45513"/>
    <lineage>
        <taxon>Eukaryota</taxon>
        <taxon>Fungi</taxon>
        <taxon>Dikarya</taxon>
        <taxon>Ascomycota</taxon>
        <taxon>Saccharomycotina</taxon>
        <taxon>Pichiomycetes</taxon>
        <taxon>Debaryomycetaceae</taxon>
        <taxon>Scheffersomyces</taxon>
    </lineage>
</organism>
<dbReference type="Gene3D" id="1.25.40.10">
    <property type="entry name" value="Tetratricopeptide repeat domain"/>
    <property type="match status" value="3"/>
</dbReference>
<dbReference type="GeneID" id="66116014"/>
<gene>
    <name evidence="3" type="primary">HRD3</name>
    <name evidence="3" type="ORF">KQ657_002640</name>
</gene>
<name>A0A9P7V653_9ASCO</name>
<feature type="transmembrane region" description="Helical" evidence="2">
    <location>
        <begin position="689"/>
        <end position="707"/>
    </location>
</feature>
<evidence type="ECO:0000313" key="3">
    <source>
        <dbReference type="EMBL" id="KAG7191851.1"/>
    </source>
</evidence>
<proteinExistence type="inferred from homology"/>
<dbReference type="PANTHER" id="PTHR11102">
    <property type="entry name" value="SEL-1-LIKE PROTEIN"/>
    <property type="match status" value="1"/>
</dbReference>
<dbReference type="Proteomes" id="UP000790833">
    <property type="component" value="Unassembled WGS sequence"/>
</dbReference>
<dbReference type="InterPro" id="IPR011990">
    <property type="entry name" value="TPR-like_helical_dom_sf"/>
</dbReference>
<dbReference type="RefSeq" id="XP_043047403.1">
    <property type="nucleotide sequence ID" value="XM_043193394.1"/>
</dbReference>
<dbReference type="InterPro" id="IPR050767">
    <property type="entry name" value="Sel1_AlgK"/>
</dbReference>
<sequence>MKQVPSKYDVNNKVFNRDNFETSFQIPPYDSSIEDYKSVKGHTTNINDTVLNSVLPQLEALATKRFAPAIVDLADIYMFGNYSVPTNYLRAFELYQEACTISANGHANFMLGFIYSTGLFDLIPKNKELAILHYTIAFENGDPQALLTLAYRYHHGLGVVPDCQVAHLYYSRAVQEKWNDYLKIQSTNNRYANQYDISIADFKGGMFGSELSESPKSYEIDEIALMNTLDKYKDSTDDPKLHLLAELYITGLLYFRGDFLRHSDYDKALKCFRRCAAHEVSNDSHSYKPLINRCNYYIGVMHLNGWGVEKDVGVAYELLSLSTIGSFELGNMYENGLIIDNHQDPDLELAIEHYNASKSVDGYLAVYKILRSLSRFEEAKKQLELIINLPSGNQYSNSKALYEINKYWELGSLAPGSSTPKQLCEVLCAQYFRIINLETGLFMPSLDYALNELMLGNFKNALLGYLIAAEQGMLYAQISAATLLMPERPMSNQVMKHSTPKMDTKQQARFLAGMEYLELASSRLDVDSTILLGDIFHNGYEEANITVDHHKAYSYYTLAAKLGSPHAFFNLGYMYEYGYGPANNTVDYSMAKRNYDECFYHINRRSHEQKTQLNTIPVNLALLRVRLKHFFSSTKNDLNKSSSWWSALFSQPDSVVVETQPRGDEFHQNDANGNDGDDFDNDNDDGGEWFLILFIIGILSMLSLQMIRRRQNGDQPNANVDFQVHFVAL</sequence>
<dbReference type="InterPro" id="IPR006597">
    <property type="entry name" value="Sel1-like"/>
</dbReference>
<protein>
    <submittedName>
        <fullName evidence="3">ERAD-associated protein</fullName>
    </submittedName>
</protein>
<accession>A0A9P7V653</accession>